<sequence>MSESAQKVDQLFDKIEQENKAELLQFVEGLNPEELESLSKSIRWYRNVLKEIERLRIEESSHLNEQNNISPDEMHEINKKYGKRSKTDPSKFIEYKGIEQLKDLVVKR</sequence>
<evidence type="ECO:0000313" key="2">
    <source>
        <dbReference type="Proteomes" id="UP000032024"/>
    </source>
</evidence>
<proteinExistence type="predicted"/>
<reference evidence="2" key="1">
    <citation type="submission" date="2015-01" db="EMBL/GenBank/DDBJ databases">
        <title>Comparative genome analysis of Bacillus coagulans HM-08, Clostridium butyricum HM-68, Bacillus subtilis HM-66 and Bacillus paralicheniformis BL-09.</title>
        <authorList>
            <person name="Zhang H."/>
        </authorList>
    </citation>
    <scope>NUCLEOTIDE SEQUENCE [LARGE SCALE GENOMIC DNA]</scope>
    <source>
        <strain evidence="2">HM-08</strain>
    </source>
</reference>
<protein>
    <submittedName>
        <fullName evidence="1">Uncharacterized protein</fullName>
    </submittedName>
</protein>
<dbReference type="InterPro" id="IPR015309">
    <property type="entry name" value="Tscrpt_rep_TraM"/>
</dbReference>
<organism evidence="1 2">
    <name type="scientific">Heyndrickxia coagulans</name>
    <name type="common">Weizmannia coagulans</name>
    <dbReference type="NCBI Taxonomy" id="1398"/>
    <lineage>
        <taxon>Bacteria</taxon>
        <taxon>Bacillati</taxon>
        <taxon>Bacillota</taxon>
        <taxon>Bacilli</taxon>
        <taxon>Bacillales</taxon>
        <taxon>Bacillaceae</taxon>
        <taxon>Heyndrickxia</taxon>
    </lineage>
</organism>
<dbReference type="Pfam" id="PF09228">
    <property type="entry name" value="Prok-TraM"/>
    <property type="match status" value="1"/>
</dbReference>
<evidence type="ECO:0000313" key="1">
    <source>
        <dbReference type="EMBL" id="AJO21360.1"/>
    </source>
</evidence>
<dbReference type="RefSeq" id="WP_014097013.1">
    <property type="nucleotide sequence ID" value="NZ_CP010525.1"/>
</dbReference>
<dbReference type="EMBL" id="CP010525">
    <property type="protein sequence ID" value="AJO21360.1"/>
    <property type="molecule type" value="Genomic_DNA"/>
</dbReference>
<keyword evidence="2" id="KW-1185">Reference proteome</keyword>
<dbReference type="GO" id="GO:0045892">
    <property type="term" value="P:negative regulation of DNA-templated transcription"/>
    <property type="evidence" value="ECO:0007669"/>
    <property type="project" value="InterPro"/>
</dbReference>
<gene>
    <name evidence="1" type="ORF">SB48_HM08orf00868</name>
</gene>
<dbReference type="AlphaFoldDB" id="A0AAN0WA39"/>
<dbReference type="Proteomes" id="UP000032024">
    <property type="component" value="Chromosome"/>
</dbReference>
<name>A0AAN0WA39_HEYCO</name>
<accession>A0AAN0WA39</accession>